<dbReference type="RefSeq" id="WP_162832608.1">
    <property type="nucleotide sequence ID" value="NZ_FNJH01000002.1"/>
</dbReference>
<evidence type="ECO:0000313" key="2">
    <source>
        <dbReference type="EMBL" id="SDO89503.1"/>
    </source>
</evidence>
<evidence type="ECO:0000313" key="4">
    <source>
        <dbReference type="Proteomes" id="UP000183042"/>
    </source>
</evidence>
<gene>
    <name evidence="1" type="ORF">ALO92_03011</name>
    <name evidence="2" type="ORF">SAMN05216596_102167</name>
</gene>
<dbReference type="EMBL" id="FNJH01000002">
    <property type="protein sequence ID" value="SDO89503.1"/>
    <property type="molecule type" value="Genomic_DNA"/>
</dbReference>
<organism evidence="1 3">
    <name type="scientific">Pseudomonas congelans</name>
    <dbReference type="NCBI Taxonomy" id="200452"/>
    <lineage>
        <taxon>Bacteria</taxon>
        <taxon>Pseudomonadati</taxon>
        <taxon>Pseudomonadota</taxon>
        <taxon>Gammaproteobacteria</taxon>
        <taxon>Pseudomonadales</taxon>
        <taxon>Pseudomonadaceae</taxon>
        <taxon>Pseudomonas</taxon>
    </lineage>
</organism>
<dbReference type="AlphaFoldDB" id="A0A0P9PBK7"/>
<reference evidence="1 3" key="1">
    <citation type="submission" date="2015-09" db="EMBL/GenBank/DDBJ databases">
        <title>Genome announcement of multiple Pseudomonas syringae strains.</title>
        <authorList>
            <person name="Thakur S."/>
            <person name="Wang P.W."/>
            <person name="Gong Y."/>
            <person name="Weir B.S."/>
            <person name="Guttman D.S."/>
        </authorList>
    </citation>
    <scope>NUCLEOTIDE SEQUENCE [LARGE SCALE GENOMIC DNA]</scope>
    <source>
        <strain evidence="1 3">ICMP19117</strain>
    </source>
</reference>
<dbReference type="Proteomes" id="UP000183042">
    <property type="component" value="Unassembled WGS sequence"/>
</dbReference>
<accession>A0A0P9PBK7</accession>
<dbReference type="PATRIC" id="fig|200452.3.peg.3615"/>
<name>A0A0P9PBK7_9PSED</name>
<comment type="caution">
    <text evidence="1">The sequence shown here is derived from an EMBL/GenBank/DDBJ whole genome shotgun (WGS) entry which is preliminary data.</text>
</comment>
<sequence>MNVRALANISGAVGERTTGDEFTVDAATAKSLIERGLVEEVKNTPAPKADKAKE</sequence>
<dbReference type="Proteomes" id="UP000050411">
    <property type="component" value="Unassembled WGS sequence"/>
</dbReference>
<dbReference type="EMBL" id="LJQB01000086">
    <property type="protein sequence ID" value="KPW82052.1"/>
    <property type="molecule type" value="Genomic_DNA"/>
</dbReference>
<evidence type="ECO:0000313" key="3">
    <source>
        <dbReference type="Proteomes" id="UP000050411"/>
    </source>
</evidence>
<protein>
    <submittedName>
        <fullName evidence="1">Prophage PssSM-03, Orf23</fullName>
    </submittedName>
</protein>
<evidence type="ECO:0000313" key="1">
    <source>
        <dbReference type="EMBL" id="KPW82052.1"/>
    </source>
</evidence>
<proteinExistence type="predicted"/>
<dbReference type="GeneID" id="65078302"/>
<reference evidence="2 4" key="2">
    <citation type="submission" date="2016-10" db="EMBL/GenBank/DDBJ databases">
        <authorList>
            <person name="Varghese N."/>
            <person name="Submissions S."/>
        </authorList>
    </citation>
    <scope>NUCLEOTIDE SEQUENCE [LARGE SCALE GENOMIC DNA]</scope>
    <source>
        <strain evidence="2 4">DSM 14939</strain>
    </source>
</reference>
<keyword evidence="4" id="KW-1185">Reference proteome</keyword>